<evidence type="ECO:0008006" key="3">
    <source>
        <dbReference type="Google" id="ProtNLM"/>
    </source>
</evidence>
<organism evidence="1 2">
    <name type="scientific">Candidatus Jidaibacter acanthamoebae</name>
    <dbReference type="NCBI Taxonomy" id="86105"/>
    <lineage>
        <taxon>Bacteria</taxon>
        <taxon>Pseudomonadati</taxon>
        <taxon>Pseudomonadota</taxon>
        <taxon>Alphaproteobacteria</taxon>
        <taxon>Rickettsiales</taxon>
        <taxon>Candidatus Midichloriaceae</taxon>
        <taxon>Candidatus Jidaibacter</taxon>
    </lineage>
</organism>
<dbReference type="SUPFAM" id="SSF102400">
    <property type="entry name" value="DNA polymerase III chi subunit"/>
    <property type="match status" value="1"/>
</dbReference>
<dbReference type="STRING" id="86105.NF27_CG01520"/>
<dbReference type="GO" id="GO:0003887">
    <property type="term" value="F:DNA-directed DNA polymerase activity"/>
    <property type="evidence" value="ECO:0007669"/>
    <property type="project" value="InterPro"/>
</dbReference>
<proteinExistence type="predicted"/>
<dbReference type="InterPro" id="IPR007459">
    <property type="entry name" value="DNA_pol3_chi"/>
</dbReference>
<protein>
    <recommendedName>
        <fullName evidence="3">DNA polymerase III subunit chi</fullName>
    </recommendedName>
</protein>
<comment type="caution">
    <text evidence="1">The sequence shown here is derived from an EMBL/GenBank/DDBJ whole genome shotgun (WGS) entry which is preliminary data.</text>
</comment>
<reference evidence="1 2" key="1">
    <citation type="submission" date="2014-11" db="EMBL/GenBank/DDBJ databases">
        <title>A Rickettsiales Symbiont of Amoebae With Ancient Features.</title>
        <authorList>
            <person name="Schulz F."/>
            <person name="Martijn J."/>
            <person name="Wascher F."/>
            <person name="Kostanjsek R."/>
            <person name="Ettema T.J."/>
            <person name="Horn M."/>
        </authorList>
    </citation>
    <scope>NUCLEOTIDE SEQUENCE [LARGE SCALE GENOMIC DNA]</scope>
    <source>
        <strain evidence="1 2">UWC36</strain>
    </source>
</reference>
<name>A0A0C1MV34_9RICK</name>
<keyword evidence="2" id="KW-1185">Reference proteome</keyword>
<evidence type="ECO:0000313" key="2">
    <source>
        <dbReference type="Proteomes" id="UP000031258"/>
    </source>
</evidence>
<dbReference type="PANTHER" id="PTHR38767:SF1">
    <property type="entry name" value="DNA POLYMERASE III SUBUNIT CHI"/>
    <property type="match status" value="1"/>
</dbReference>
<evidence type="ECO:0000313" key="1">
    <source>
        <dbReference type="EMBL" id="KIE05972.1"/>
    </source>
</evidence>
<dbReference type="Pfam" id="PF04364">
    <property type="entry name" value="DNA_pol3_chi"/>
    <property type="match status" value="1"/>
</dbReference>
<dbReference type="PANTHER" id="PTHR38767">
    <property type="entry name" value="DNA POLYMERASE III SUBUNIT CHI"/>
    <property type="match status" value="1"/>
</dbReference>
<dbReference type="EMBL" id="JSWE01000058">
    <property type="protein sequence ID" value="KIE05972.1"/>
    <property type="molecule type" value="Genomic_DNA"/>
</dbReference>
<dbReference type="OrthoDB" id="9795973at2"/>
<gene>
    <name evidence="1" type="ORF">NF27_CG01520</name>
</gene>
<dbReference type="GO" id="GO:0006260">
    <property type="term" value="P:DNA replication"/>
    <property type="evidence" value="ECO:0007669"/>
    <property type="project" value="InterPro"/>
</dbReference>
<dbReference type="Proteomes" id="UP000031258">
    <property type="component" value="Unassembled WGS sequence"/>
</dbReference>
<dbReference type="AlphaFoldDB" id="A0A0C1MV34"/>
<dbReference type="Gene3D" id="3.40.50.10110">
    <property type="entry name" value="DNA polymerase III subunit chi"/>
    <property type="match status" value="1"/>
</dbReference>
<accession>A0A0C1MV34</accession>
<dbReference type="InterPro" id="IPR036768">
    <property type="entry name" value="PolIII_chi_sf"/>
</dbReference>
<dbReference type="GO" id="GO:0003677">
    <property type="term" value="F:DNA binding"/>
    <property type="evidence" value="ECO:0007669"/>
    <property type="project" value="InterPro"/>
</dbReference>
<sequence>MPSKKEVNFYKIPEANFFKILPKLLESIVARGNKIVLLAANDEQISLLDDLLWVYSQLSFLPHATYKDELREGNPIYITTSEQDNITKANFIAIVAENYIPSNLNNYEKYLFFYNEKILNSTKDKLKKINEMGGVCNFITQDEKGQWIKSGSLL</sequence>
<dbReference type="RefSeq" id="WP_053332496.1">
    <property type="nucleotide sequence ID" value="NZ_JSWE01000058.1"/>
</dbReference>
<dbReference type="GO" id="GO:0032298">
    <property type="term" value="P:positive regulation of DNA-templated DNA replication initiation"/>
    <property type="evidence" value="ECO:0007669"/>
    <property type="project" value="TreeGrafter"/>
</dbReference>